<evidence type="ECO:0000256" key="5">
    <source>
        <dbReference type="ARBA" id="ARBA00022729"/>
    </source>
</evidence>
<dbReference type="EMBL" id="CP006704">
    <property type="protein sequence ID" value="AIJ47110.1"/>
    <property type="molecule type" value="Genomic_DNA"/>
</dbReference>
<keyword evidence="6" id="KW-0472">Membrane</keyword>
<evidence type="ECO:0000256" key="6">
    <source>
        <dbReference type="ARBA" id="ARBA00023136"/>
    </source>
</evidence>
<proteinExistence type="inferred from homology"/>
<gene>
    <name evidence="8" type="ORF">O987_15000</name>
</gene>
<dbReference type="AlphaFoldDB" id="A0A076PTT4"/>
<comment type="similarity">
    <text evidence="2">Belongs to the OmpP1/FadL family.</text>
</comment>
<comment type="subcellular location">
    <subcellularLocation>
        <location evidence="1">Cell outer membrane</location>
        <topology evidence="1">Multi-pass membrane protein</topology>
    </subcellularLocation>
</comment>
<evidence type="ECO:0000256" key="2">
    <source>
        <dbReference type="ARBA" id="ARBA00008163"/>
    </source>
</evidence>
<evidence type="ECO:0000256" key="3">
    <source>
        <dbReference type="ARBA" id="ARBA00022452"/>
    </source>
</evidence>
<evidence type="ECO:0000313" key="9">
    <source>
        <dbReference type="Proteomes" id="UP000028782"/>
    </source>
</evidence>
<sequence>MMWGLCAQAGGLDRTGQDLGPLFENGRYLSVETYTVRPRIQGADALGKSTGQVADDYTQWGFAYKQDVNPRTSVLLMLSKPFGLDIAYSPLQSPLFGGTQARVSSHELMGALRYRWDEHWAVHGGLRLQRTEGHVALGGMVFGALSGYRVDFRPSTEPGYLLGMSYERPDMTLRVAATYYSAIRHKIATRENLWPGETRTASTAPQSFNLDVQTGITSSTLLFGQIRWTNWSQFRLHPQTLAAILPGRSLADMEDTTTYTLGLGQRLAANWSGFVTVAYDKRSDKAALSPLRPTDGRLGYTVGVSYQQGKFKLTPWLSYQRLGSVDISSGGTTLAAFDAESATAFGIRLGYQF</sequence>
<dbReference type="Proteomes" id="UP000028782">
    <property type="component" value="Chromosome"/>
</dbReference>
<dbReference type="KEGG" id="ctes:O987_15000"/>
<dbReference type="PANTHER" id="PTHR35093:SF8">
    <property type="entry name" value="OUTER MEMBRANE PROTEIN NMB0088-RELATED"/>
    <property type="match status" value="1"/>
</dbReference>
<keyword evidence="7" id="KW-0998">Cell outer membrane</keyword>
<organism evidence="8 9">
    <name type="scientific">Comamonas testosteroni TK102</name>
    <dbReference type="NCBI Taxonomy" id="1392005"/>
    <lineage>
        <taxon>Bacteria</taxon>
        <taxon>Pseudomonadati</taxon>
        <taxon>Pseudomonadota</taxon>
        <taxon>Betaproteobacteria</taxon>
        <taxon>Burkholderiales</taxon>
        <taxon>Comamonadaceae</taxon>
        <taxon>Comamonas</taxon>
    </lineage>
</organism>
<dbReference type="InterPro" id="IPR005017">
    <property type="entry name" value="OMPP1/FadL/TodX"/>
</dbReference>
<keyword evidence="3" id="KW-1134">Transmembrane beta strand</keyword>
<dbReference type="SUPFAM" id="SSF56935">
    <property type="entry name" value="Porins"/>
    <property type="match status" value="1"/>
</dbReference>
<evidence type="ECO:0000256" key="7">
    <source>
        <dbReference type="ARBA" id="ARBA00023237"/>
    </source>
</evidence>
<reference evidence="8 9" key="1">
    <citation type="journal article" date="2014" name="Genome Announc.">
        <title>Complete Genome Sequence of Polychlorinated Biphenyl Degrader Comamonas testosteroni TK102 (NBRC 109938).</title>
        <authorList>
            <person name="Fukuda K."/>
            <person name="Hosoyama A."/>
            <person name="Tsuchikane K."/>
            <person name="Ohji S."/>
            <person name="Yamazoe A."/>
            <person name="Fujita N."/>
            <person name="Shintani M."/>
            <person name="Kimbara K."/>
        </authorList>
    </citation>
    <scope>NUCLEOTIDE SEQUENCE [LARGE SCALE GENOMIC DNA]</scope>
    <source>
        <strain evidence="8">TK102</strain>
    </source>
</reference>
<evidence type="ECO:0000256" key="1">
    <source>
        <dbReference type="ARBA" id="ARBA00004571"/>
    </source>
</evidence>
<keyword evidence="4" id="KW-0812">Transmembrane</keyword>
<evidence type="ECO:0000256" key="4">
    <source>
        <dbReference type="ARBA" id="ARBA00022692"/>
    </source>
</evidence>
<keyword evidence="5" id="KW-0732">Signal</keyword>
<protein>
    <submittedName>
        <fullName evidence="8">Membrane protein involved in aromatic hydrocarbon degradation</fullName>
    </submittedName>
</protein>
<dbReference type="HOGENOM" id="CLU_039022_1_0_4"/>
<dbReference type="PANTHER" id="PTHR35093">
    <property type="entry name" value="OUTER MEMBRANE PROTEIN NMB0088-RELATED"/>
    <property type="match status" value="1"/>
</dbReference>
<dbReference type="Pfam" id="PF03349">
    <property type="entry name" value="Toluene_X"/>
    <property type="match status" value="1"/>
</dbReference>
<name>A0A076PTT4_COMTE</name>
<dbReference type="Gene3D" id="2.40.160.60">
    <property type="entry name" value="Outer membrane protein transport protein (OMPP1/FadL/TodX)"/>
    <property type="match status" value="1"/>
</dbReference>
<dbReference type="GO" id="GO:0015483">
    <property type="term" value="F:long-chain fatty acid transporting porin activity"/>
    <property type="evidence" value="ECO:0007669"/>
    <property type="project" value="TreeGrafter"/>
</dbReference>
<dbReference type="GO" id="GO:0009279">
    <property type="term" value="C:cell outer membrane"/>
    <property type="evidence" value="ECO:0007669"/>
    <property type="project" value="UniProtKB-SubCell"/>
</dbReference>
<accession>A0A076PTT4</accession>
<evidence type="ECO:0000313" key="8">
    <source>
        <dbReference type="EMBL" id="AIJ47110.1"/>
    </source>
</evidence>